<dbReference type="OrthoDB" id="282710at2"/>
<feature type="signal peptide" evidence="1">
    <location>
        <begin position="1"/>
        <end position="20"/>
    </location>
</feature>
<comment type="caution">
    <text evidence="2">The sequence shown here is derived from an EMBL/GenBank/DDBJ whole genome shotgun (WGS) entry which is preliminary data.</text>
</comment>
<organism evidence="2 3">
    <name type="scientific">Pseudobythopirellula maris</name>
    <dbReference type="NCBI Taxonomy" id="2527991"/>
    <lineage>
        <taxon>Bacteria</taxon>
        <taxon>Pseudomonadati</taxon>
        <taxon>Planctomycetota</taxon>
        <taxon>Planctomycetia</taxon>
        <taxon>Pirellulales</taxon>
        <taxon>Lacipirellulaceae</taxon>
        <taxon>Pseudobythopirellula</taxon>
    </lineage>
</organism>
<dbReference type="EMBL" id="SJPQ01000002">
    <property type="protein sequence ID" value="TWT88521.1"/>
    <property type="molecule type" value="Genomic_DNA"/>
</dbReference>
<protein>
    <recommendedName>
        <fullName evidence="4">PEP-CTERM protein-sorting domain-containing protein</fullName>
    </recommendedName>
</protein>
<keyword evidence="3" id="KW-1185">Reference proteome</keyword>
<evidence type="ECO:0008006" key="4">
    <source>
        <dbReference type="Google" id="ProtNLM"/>
    </source>
</evidence>
<feature type="chain" id="PRO_5022924507" description="PEP-CTERM protein-sorting domain-containing protein" evidence="1">
    <location>
        <begin position="21"/>
        <end position="218"/>
    </location>
</feature>
<dbReference type="Proteomes" id="UP000315440">
    <property type="component" value="Unassembled WGS sequence"/>
</dbReference>
<evidence type="ECO:0000313" key="2">
    <source>
        <dbReference type="EMBL" id="TWT88521.1"/>
    </source>
</evidence>
<reference evidence="2 3" key="1">
    <citation type="submission" date="2019-02" db="EMBL/GenBank/DDBJ databases">
        <title>Deep-cultivation of Planctomycetes and their phenomic and genomic characterization uncovers novel biology.</title>
        <authorList>
            <person name="Wiegand S."/>
            <person name="Jogler M."/>
            <person name="Boedeker C."/>
            <person name="Pinto D."/>
            <person name="Vollmers J."/>
            <person name="Rivas-Marin E."/>
            <person name="Kohn T."/>
            <person name="Peeters S.H."/>
            <person name="Heuer A."/>
            <person name="Rast P."/>
            <person name="Oberbeckmann S."/>
            <person name="Bunk B."/>
            <person name="Jeske O."/>
            <person name="Meyerdierks A."/>
            <person name="Storesund J.E."/>
            <person name="Kallscheuer N."/>
            <person name="Luecker S."/>
            <person name="Lage O.M."/>
            <person name="Pohl T."/>
            <person name="Merkel B.J."/>
            <person name="Hornburger P."/>
            <person name="Mueller R.-W."/>
            <person name="Bruemmer F."/>
            <person name="Labrenz M."/>
            <person name="Spormann A.M."/>
            <person name="Op Den Camp H."/>
            <person name="Overmann J."/>
            <person name="Amann R."/>
            <person name="Jetten M.S.M."/>
            <person name="Mascher T."/>
            <person name="Medema M.H."/>
            <person name="Devos D.P."/>
            <person name="Kaster A.-K."/>
            <person name="Ovreas L."/>
            <person name="Rohde M."/>
            <person name="Galperin M.Y."/>
            <person name="Jogler C."/>
        </authorList>
    </citation>
    <scope>NUCLEOTIDE SEQUENCE [LARGE SCALE GENOMIC DNA]</scope>
    <source>
        <strain evidence="2 3">Mal64</strain>
    </source>
</reference>
<accession>A0A5C5ZP23</accession>
<dbReference type="RefSeq" id="WP_146399651.1">
    <property type="nucleotide sequence ID" value="NZ_SJPQ01000002.1"/>
</dbReference>
<proteinExistence type="predicted"/>
<dbReference type="AlphaFoldDB" id="A0A5C5ZP23"/>
<evidence type="ECO:0000256" key="1">
    <source>
        <dbReference type="SAM" id="SignalP"/>
    </source>
</evidence>
<keyword evidence="1" id="KW-0732">Signal</keyword>
<evidence type="ECO:0000313" key="3">
    <source>
        <dbReference type="Proteomes" id="UP000315440"/>
    </source>
</evidence>
<sequence precursor="true">MKKIALTFCALLALAAPARAAFDLQITEIWPGNEPGSNLTDDWFEVTNYGDMAWVAATDGDLYFDDESQDVGDASILAGVASIAPGESAVFVDTDDLTEFYSVWSNLQLWQVGTHGGKGLGQGGDGVTLFLSTGVPTGIENIIDFEVYPDAELNGGQSYDVTLGAFSTVGNANGASMSAVANDEGQFAIASIGVPVPEPTAALLAALATCGLAVARRR</sequence>
<gene>
    <name evidence="2" type="ORF">Mal64_20040</name>
</gene>
<name>A0A5C5ZP23_9BACT</name>